<dbReference type="EMBL" id="CAAHDF010000008">
    <property type="protein sequence ID" value="VGM46956.1"/>
    <property type="molecule type" value="Genomic_DNA"/>
</dbReference>
<sequence>MNGRKIIAFLCVICTSGCYYTTSPVPKINKEFLNNYPSLIDAYGTVEDKEFTAAWKDFLEASARCRVIHNNYEIKANNAEQTKLLLGTTGGVAGITGSTLMAAGSSTVVGGIAAGMAGVISMILGNSEKGPLSTSYFVKQKETIAHQIQQAADDAKSAKEPKDVYMIASNLSASCLAAESLDGEK</sequence>
<dbReference type="EMBL" id="SDDE01000060">
    <property type="protein sequence ID" value="TCY31644.1"/>
    <property type="molecule type" value="Genomic_DNA"/>
</dbReference>
<proteinExistence type="predicted"/>
<dbReference type="EMBL" id="SDDG01000103">
    <property type="protein sequence ID" value="TCY78017.1"/>
    <property type="molecule type" value="Genomic_DNA"/>
</dbReference>
<protein>
    <submittedName>
        <fullName evidence="2">Uncharacterized protein</fullName>
    </submittedName>
</protein>
<gene>
    <name evidence="2" type="ORF">ETH36_25615</name>
    <name evidence="1" type="ORF">ETH48_23955</name>
    <name evidence="3" type="ORF">SAMEA4873560_03687</name>
</gene>
<reference evidence="2" key="1">
    <citation type="submission" date="2019-01" db="EMBL/GenBank/DDBJ databases">
        <authorList>
            <person name="Lista F."/>
            <person name="Anselmo A."/>
        </authorList>
    </citation>
    <scope>NUCLEOTIDE SEQUENCE</scope>
    <source>
        <strain evidence="2">15R</strain>
        <strain evidence="1">17R</strain>
    </source>
</reference>
<evidence type="ECO:0000313" key="3">
    <source>
        <dbReference type="EMBL" id="VGM46956.1"/>
    </source>
</evidence>
<evidence type="ECO:0000313" key="1">
    <source>
        <dbReference type="EMBL" id="TCY31644.1"/>
    </source>
</evidence>
<accession>A0A483UY45</accession>
<organism evidence="2">
    <name type="scientific">Klebsiella pneumoniae</name>
    <dbReference type="NCBI Taxonomy" id="573"/>
    <lineage>
        <taxon>Bacteria</taxon>
        <taxon>Pseudomonadati</taxon>
        <taxon>Pseudomonadota</taxon>
        <taxon>Gammaproteobacteria</taxon>
        <taxon>Enterobacterales</taxon>
        <taxon>Enterobacteriaceae</taxon>
        <taxon>Klebsiella/Raoultella group</taxon>
        <taxon>Klebsiella</taxon>
        <taxon>Klebsiella pneumoniae complex</taxon>
    </lineage>
</organism>
<name>A0A483UY45_KLEPN</name>
<reference evidence="3" key="2">
    <citation type="submission" date="2019-03" db="EMBL/GenBank/DDBJ databases">
        <authorList>
            <consortium name="Pathogen Informatics"/>
        </authorList>
    </citation>
    <scope>NUCLEOTIDE SEQUENCE</scope>
    <source>
        <strain evidence="3">5012STDY7626359</strain>
    </source>
</reference>
<dbReference type="RefSeq" id="WP_102001689.1">
    <property type="nucleotide sequence ID" value="NZ_JAAFDB010000006.1"/>
</dbReference>
<evidence type="ECO:0000313" key="2">
    <source>
        <dbReference type="EMBL" id="TCY78017.1"/>
    </source>
</evidence>
<dbReference type="AlphaFoldDB" id="A0A483UY45"/>